<dbReference type="AlphaFoldDB" id="A0AAD9PC57"/>
<dbReference type="InterPro" id="IPR042507">
    <property type="entry name" value="TBC1D19"/>
</dbReference>
<dbReference type="InterPro" id="IPR036397">
    <property type="entry name" value="RNaseH_sf"/>
</dbReference>
<evidence type="ECO:0000313" key="3">
    <source>
        <dbReference type="Proteomes" id="UP001209878"/>
    </source>
</evidence>
<protein>
    <recommendedName>
        <fullName evidence="1">Rab-GAP TBC domain-containing protein</fullName>
    </recommendedName>
</protein>
<evidence type="ECO:0000259" key="1">
    <source>
        <dbReference type="PROSITE" id="PS50086"/>
    </source>
</evidence>
<organism evidence="2 3">
    <name type="scientific">Ridgeia piscesae</name>
    <name type="common">Tubeworm</name>
    <dbReference type="NCBI Taxonomy" id="27915"/>
    <lineage>
        <taxon>Eukaryota</taxon>
        <taxon>Metazoa</taxon>
        <taxon>Spiralia</taxon>
        <taxon>Lophotrochozoa</taxon>
        <taxon>Annelida</taxon>
        <taxon>Polychaeta</taxon>
        <taxon>Sedentaria</taxon>
        <taxon>Canalipalpata</taxon>
        <taxon>Sabellida</taxon>
        <taxon>Siboglinidae</taxon>
        <taxon>Ridgeia</taxon>
    </lineage>
</organism>
<dbReference type="Pfam" id="PF00566">
    <property type="entry name" value="RabGAP-TBC"/>
    <property type="match status" value="1"/>
</dbReference>
<dbReference type="InterPro" id="IPR000195">
    <property type="entry name" value="Rab-GAP-TBC_dom"/>
</dbReference>
<dbReference type="PROSITE" id="PS50086">
    <property type="entry name" value="TBC_RABGAP"/>
    <property type="match status" value="1"/>
</dbReference>
<dbReference type="Proteomes" id="UP001209878">
    <property type="component" value="Unassembled WGS sequence"/>
</dbReference>
<dbReference type="InterPro" id="IPR035969">
    <property type="entry name" value="Rab-GAP_TBC_sf"/>
</dbReference>
<dbReference type="EMBL" id="JAODUO010000038">
    <property type="protein sequence ID" value="KAK2192106.1"/>
    <property type="molecule type" value="Genomic_DNA"/>
</dbReference>
<dbReference type="PANTHER" id="PTHR16110">
    <property type="entry name" value="TBC1 DOMAIN FAMILY MEMBER 19"/>
    <property type="match status" value="1"/>
</dbReference>
<dbReference type="Gene3D" id="3.30.420.10">
    <property type="entry name" value="Ribonuclease H-like superfamily/Ribonuclease H"/>
    <property type="match status" value="1"/>
</dbReference>
<dbReference type="SUPFAM" id="SSF47923">
    <property type="entry name" value="Ypt/Rab-GAP domain of gyp1p"/>
    <property type="match status" value="1"/>
</dbReference>
<accession>A0AAD9PC57</accession>
<dbReference type="Gene3D" id="1.10.472.80">
    <property type="entry name" value="Ypt/Rab-GAP domain of gyp1p, domain 3"/>
    <property type="match status" value="1"/>
</dbReference>
<dbReference type="GO" id="GO:0003676">
    <property type="term" value="F:nucleic acid binding"/>
    <property type="evidence" value="ECO:0007669"/>
    <property type="project" value="InterPro"/>
</dbReference>
<feature type="domain" description="Rab-GAP TBC" evidence="1">
    <location>
        <begin position="356"/>
        <end position="577"/>
    </location>
</feature>
<gene>
    <name evidence="2" type="ORF">NP493_38g02014</name>
</gene>
<evidence type="ECO:0000313" key="2">
    <source>
        <dbReference type="EMBL" id="KAK2192106.1"/>
    </source>
</evidence>
<keyword evidence="3" id="KW-1185">Reference proteome</keyword>
<proteinExistence type="predicted"/>
<name>A0AAD9PC57_RIDPI</name>
<dbReference type="SMART" id="SM00164">
    <property type="entry name" value="TBC"/>
    <property type="match status" value="1"/>
</dbReference>
<dbReference type="PANTHER" id="PTHR16110:SF1">
    <property type="entry name" value="TBC1 DOMAIN FAMILY MEMBER 19"/>
    <property type="match status" value="1"/>
</dbReference>
<comment type="caution">
    <text evidence="2">The sequence shown here is derived from an EMBL/GenBank/DDBJ whole genome shotgun (WGS) entry which is preliminary data.</text>
</comment>
<reference evidence="2" key="1">
    <citation type="journal article" date="2023" name="Mol. Biol. Evol.">
        <title>Third-Generation Sequencing Reveals the Adaptive Role of the Epigenome in Three Deep-Sea Polychaetes.</title>
        <authorList>
            <person name="Perez M."/>
            <person name="Aroh O."/>
            <person name="Sun Y."/>
            <person name="Lan Y."/>
            <person name="Juniper S.K."/>
            <person name="Young C.R."/>
            <person name="Angers B."/>
            <person name="Qian P.Y."/>
        </authorList>
    </citation>
    <scope>NUCLEOTIDE SEQUENCE</scope>
    <source>
        <strain evidence="2">R07B-5</strain>
    </source>
</reference>
<sequence length="629" mass="71275">MGMLECGSSQRRVANGFGIDVLKYGEDVVSDFKMPIKISEHDRFGETSALAGISTGGRTDLHIAMRGMMTGVRYRDEILDVYVRPYAGAIGPQFILKDDNARPHHARVVEDISSTRPSSMWTGQHAHPISTRPSTLGTCYRSSHKMATAGGFDEDTINRLVNTIVKEVQDSMLNFELQKAAQEEVRRSNVRVFGIKDAVIEGLRASGWEMTLRNEVYKKLQTQSPEPHPLASPEQTKEPVSYIRKAQMNWEKRILKSVNSMCTELSVPLAKKRPEKEQKDMALKWTELGTDEPDLSKFRPVYAPKDFLEIVASLKNPNLVESLESAGFSTRWGIVQATLKTKDLHDLGAQEFAKKGCPITYRVDLWKHILCVHVDDIDTLYYAQLKANVLLHDMLVDNLIYKDVKLTATNDDQYFVFEDYLYQVLLPFSRDTVVLNHFSQSSATPAKSYIRGKLGVEAFAVTYPPNGVIPFHGFAMYVAPLCFIYNDPVTLYFMFREFYTRYFFHLHTLSSHPQGIVSLSLLFETLLQTQEPQLFFHLKTVGIQPLKIAFKWLIRAFSGYLASEQVLLLWDRILAYNTLEILPVLALAIFAFRKTNLMQVASSTAAEAVLSDLTTLKVIPLIQLSLFTQ</sequence>